<dbReference type="InterPro" id="IPR013087">
    <property type="entry name" value="Znf_C2H2_type"/>
</dbReference>
<accession>A0A7S2B4W9</accession>
<evidence type="ECO:0000256" key="2">
    <source>
        <dbReference type="ARBA" id="ARBA00022737"/>
    </source>
</evidence>
<dbReference type="GO" id="GO:0031519">
    <property type="term" value="C:PcG protein complex"/>
    <property type="evidence" value="ECO:0007669"/>
    <property type="project" value="TreeGrafter"/>
</dbReference>
<evidence type="ECO:0000256" key="6">
    <source>
        <dbReference type="SAM" id="MobiDB-lite"/>
    </source>
</evidence>
<dbReference type="AlphaFoldDB" id="A0A7S2B4W9"/>
<dbReference type="GO" id="GO:0000981">
    <property type="term" value="F:DNA-binding transcription factor activity, RNA polymerase II-specific"/>
    <property type="evidence" value="ECO:0007669"/>
    <property type="project" value="TreeGrafter"/>
</dbReference>
<evidence type="ECO:0000256" key="3">
    <source>
        <dbReference type="ARBA" id="ARBA00022771"/>
    </source>
</evidence>
<keyword evidence="2" id="KW-0677">Repeat</keyword>
<sequence>MPPPLPAASLQPGNAAAAIATDSLAAPTLPTSAQRMLGPGERCGHCKTCLKPALKKACITRKKQEKALKASGKAPPGIAPPPLPRPPPPPPPPGGAPPEGTSTGIKNSAMRVLSPNFKVRKWRKVWVPQQTAMGDGSLKVFRWVTDQPKKPGDPHVHPEAAAAAVLKQVKPDAAGKAGAGPAPEVLPPGAVGDPIGVFGGVQKVRIRRSANQVGGVFQHACTFPGCGKAFSDENGLRKHLLTHGEKQHVCDYPGCGKAFVEASKLRRHYLTHTGERNFVCPYPQCGKRFSLDFNLKSHLKTHR</sequence>
<dbReference type="FunFam" id="3.30.160.60:FF:000125">
    <property type="entry name" value="Putative zinc finger protein 143"/>
    <property type="match status" value="2"/>
</dbReference>
<organism evidence="8">
    <name type="scientific">Pycnococcus provasolii</name>
    <dbReference type="NCBI Taxonomy" id="41880"/>
    <lineage>
        <taxon>Eukaryota</taxon>
        <taxon>Viridiplantae</taxon>
        <taxon>Chlorophyta</taxon>
        <taxon>Pseudoscourfieldiophyceae</taxon>
        <taxon>Pseudoscourfieldiales</taxon>
        <taxon>Pycnococcaceae</taxon>
        <taxon>Pycnococcus</taxon>
    </lineage>
</organism>
<dbReference type="PANTHER" id="PTHR14003:SF19">
    <property type="entry name" value="YY2 TRANSCRIPTION FACTOR"/>
    <property type="match status" value="1"/>
</dbReference>
<dbReference type="Pfam" id="PF00096">
    <property type="entry name" value="zf-C2H2"/>
    <property type="match status" value="3"/>
</dbReference>
<keyword evidence="1" id="KW-0479">Metal-binding</keyword>
<dbReference type="InterPro" id="IPR036236">
    <property type="entry name" value="Znf_C2H2_sf"/>
</dbReference>
<keyword evidence="4" id="KW-0862">Zinc</keyword>
<proteinExistence type="predicted"/>
<dbReference type="PANTHER" id="PTHR14003">
    <property type="entry name" value="TRANSCRIPTIONAL REPRESSOR PROTEIN YY"/>
    <property type="match status" value="1"/>
</dbReference>
<feature type="compositionally biased region" description="Pro residues" evidence="6">
    <location>
        <begin position="77"/>
        <end position="96"/>
    </location>
</feature>
<dbReference type="GO" id="GO:0000785">
    <property type="term" value="C:chromatin"/>
    <property type="evidence" value="ECO:0007669"/>
    <property type="project" value="TreeGrafter"/>
</dbReference>
<feature type="domain" description="C2H2-type" evidence="7">
    <location>
        <begin position="219"/>
        <end position="248"/>
    </location>
</feature>
<gene>
    <name evidence="8" type="ORF">PPRO1471_LOCUS6304</name>
</gene>
<evidence type="ECO:0000256" key="5">
    <source>
        <dbReference type="PROSITE-ProRule" id="PRU00042"/>
    </source>
</evidence>
<dbReference type="SUPFAM" id="SSF57667">
    <property type="entry name" value="beta-beta-alpha zinc fingers"/>
    <property type="match status" value="2"/>
</dbReference>
<feature type="domain" description="C2H2-type" evidence="7">
    <location>
        <begin position="278"/>
        <end position="303"/>
    </location>
</feature>
<evidence type="ECO:0000313" key="8">
    <source>
        <dbReference type="EMBL" id="CAD9385425.1"/>
    </source>
</evidence>
<protein>
    <recommendedName>
        <fullName evidence="7">C2H2-type domain-containing protein</fullName>
    </recommendedName>
</protein>
<dbReference type="PROSITE" id="PS50157">
    <property type="entry name" value="ZINC_FINGER_C2H2_2"/>
    <property type="match status" value="3"/>
</dbReference>
<dbReference type="GO" id="GO:0005667">
    <property type="term" value="C:transcription regulator complex"/>
    <property type="evidence" value="ECO:0007669"/>
    <property type="project" value="TreeGrafter"/>
</dbReference>
<keyword evidence="3 5" id="KW-0863">Zinc-finger</keyword>
<evidence type="ECO:0000259" key="7">
    <source>
        <dbReference type="PROSITE" id="PS50157"/>
    </source>
</evidence>
<dbReference type="PROSITE" id="PS00028">
    <property type="entry name" value="ZINC_FINGER_C2H2_1"/>
    <property type="match status" value="3"/>
</dbReference>
<evidence type="ECO:0000256" key="1">
    <source>
        <dbReference type="ARBA" id="ARBA00022723"/>
    </source>
</evidence>
<feature type="region of interest" description="Disordered" evidence="6">
    <location>
        <begin position="65"/>
        <end position="106"/>
    </location>
</feature>
<dbReference type="EMBL" id="HBGR01009461">
    <property type="protein sequence ID" value="CAD9385425.1"/>
    <property type="molecule type" value="Transcribed_RNA"/>
</dbReference>
<dbReference type="Gene3D" id="3.30.160.60">
    <property type="entry name" value="Classic Zinc Finger"/>
    <property type="match status" value="3"/>
</dbReference>
<feature type="domain" description="C2H2-type" evidence="7">
    <location>
        <begin position="248"/>
        <end position="277"/>
    </location>
</feature>
<dbReference type="GO" id="GO:0000978">
    <property type="term" value="F:RNA polymerase II cis-regulatory region sequence-specific DNA binding"/>
    <property type="evidence" value="ECO:0007669"/>
    <property type="project" value="TreeGrafter"/>
</dbReference>
<name>A0A7S2B4W9_9CHLO</name>
<dbReference type="GO" id="GO:0008270">
    <property type="term" value="F:zinc ion binding"/>
    <property type="evidence" value="ECO:0007669"/>
    <property type="project" value="UniProtKB-KW"/>
</dbReference>
<dbReference type="SMART" id="SM00355">
    <property type="entry name" value="ZnF_C2H2"/>
    <property type="match status" value="3"/>
</dbReference>
<evidence type="ECO:0000256" key="4">
    <source>
        <dbReference type="ARBA" id="ARBA00022833"/>
    </source>
</evidence>
<reference evidence="8" key="1">
    <citation type="submission" date="2021-01" db="EMBL/GenBank/DDBJ databases">
        <authorList>
            <person name="Corre E."/>
            <person name="Pelletier E."/>
            <person name="Niang G."/>
            <person name="Scheremetjew M."/>
            <person name="Finn R."/>
            <person name="Kale V."/>
            <person name="Holt S."/>
            <person name="Cochrane G."/>
            <person name="Meng A."/>
            <person name="Brown T."/>
            <person name="Cohen L."/>
        </authorList>
    </citation>
    <scope>NUCLEOTIDE SEQUENCE</scope>
    <source>
        <strain evidence="8">RCC733</strain>
    </source>
</reference>